<name>A0AAQ3X134_PASNO</name>
<feature type="signal peptide" evidence="1">
    <location>
        <begin position="1"/>
        <end position="24"/>
    </location>
</feature>
<dbReference type="Proteomes" id="UP001341281">
    <property type="component" value="Chromosome 06"/>
</dbReference>
<reference evidence="2 3" key="1">
    <citation type="submission" date="2024-02" db="EMBL/GenBank/DDBJ databases">
        <title>High-quality chromosome-scale genome assembly of Pensacola bahiagrass (Paspalum notatum Flugge var. saurae).</title>
        <authorList>
            <person name="Vega J.M."/>
            <person name="Podio M."/>
            <person name="Orjuela J."/>
            <person name="Siena L.A."/>
            <person name="Pessino S.C."/>
            <person name="Combes M.C."/>
            <person name="Mariac C."/>
            <person name="Albertini E."/>
            <person name="Pupilli F."/>
            <person name="Ortiz J.P.A."/>
            <person name="Leblanc O."/>
        </authorList>
    </citation>
    <scope>NUCLEOTIDE SEQUENCE [LARGE SCALE GENOMIC DNA]</scope>
    <source>
        <strain evidence="2">R1</strain>
        <tissue evidence="2">Leaf</tissue>
    </source>
</reference>
<gene>
    <name evidence="2" type="ORF">U9M48_029025</name>
</gene>
<evidence type="ECO:0000313" key="2">
    <source>
        <dbReference type="EMBL" id="WVZ81672.1"/>
    </source>
</evidence>
<organism evidence="2 3">
    <name type="scientific">Paspalum notatum var. saurae</name>
    <dbReference type="NCBI Taxonomy" id="547442"/>
    <lineage>
        <taxon>Eukaryota</taxon>
        <taxon>Viridiplantae</taxon>
        <taxon>Streptophyta</taxon>
        <taxon>Embryophyta</taxon>
        <taxon>Tracheophyta</taxon>
        <taxon>Spermatophyta</taxon>
        <taxon>Magnoliopsida</taxon>
        <taxon>Liliopsida</taxon>
        <taxon>Poales</taxon>
        <taxon>Poaceae</taxon>
        <taxon>PACMAD clade</taxon>
        <taxon>Panicoideae</taxon>
        <taxon>Andropogonodae</taxon>
        <taxon>Paspaleae</taxon>
        <taxon>Paspalinae</taxon>
        <taxon>Paspalum</taxon>
    </lineage>
</organism>
<evidence type="ECO:0000256" key="1">
    <source>
        <dbReference type="SAM" id="SignalP"/>
    </source>
</evidence>
<dbReference type="AlphaFoldDB" id="A0AAQ3X134"/>
<proteinExistence type="predicted"/>
<keyword evidence="3" id="KW-1185">Reference proteome</keyword>
<protein>
    <submittedName>
        <fullName evidence="2">Uncharacterized protein</fullName>
    </submittedName>
</protein>
<keyword evidence="1" id="KW-0732">Signal</keyword>
<sequence length="405" mass="45415">MVPNLGHHGKKILLSLSLVPLLDALASLLRFEESFHRIRFDLRSAHGPSRLVAAWVHFKTTLLHLNPDPNPIIQTRSPLRIRFLASMYPSSYQTELLDVFPKRCSVIRDGSTSSSDRRRLRWTASITARPPAWMQICSKAVRKSGLYLSAVQHLACHRWEQKPQLLGEWQHKRPNCPDVGLQLIVRTVCISLNRDLDDLDVENSAAAPPIRNRTFGSSIEQFLPKWSETISVHTTSACDIRGASCKSLFATSTEISPALHPIPDMWMLLMSPRSLYLFTIMSAKDGTGLKAAQFVMTMSIASGLMQVLANKSSIDEKMTCSASLRAPPRVRHGGMYWAPEGRAKLCGFQQEDGCKKHSNSDNEIVHDKLEEQERAVIAPLLLKLLQERLLFQTLLLMILAGSAHL</sequence>
<feature type="chain" id="PRO_5042926504" evidence="1">
    <location>
        <begin position="25"/>
        <end position="405"/>
    </location>
</feature>
<evidence type="ECO:0000313" key="3">
    <source>
        <dbReference type="Proteomes" id="UP001341281"/>
    </source>
</evidence>
<dbReference type="EMBL" id="CP144750">
    <property type="protein sequence ID" value="WVZ81672.1"/>
    <property type="molecule type" value="Genomic_DNA"/>
</dbReference>
<accession>A0AAQ3X134</accession>